<evidence type="ECO:0000256" key="6">
    <source>
        <dbReference type="ARBA" id="ARBA00023136"/>
    </source>
</evidence>
<evidence type="ECO:0000256" key="2">
    <source>
        <dbReference type="ARBA" id="ARBA00007349"/>
    </source>
</evidence>
<dbReference type="InParanoid" id="A0A251S5X8"/>
<evidence type="ECO:0000313" key="9">
    <source>
        <dbReference type="EMBL" id="KAF5763191.1"/>
    </source>
</evidence>
<feature type="transmembrane region" description="Helical" evidence="8">
    <location>
        <begin position="87"/>
        <end position="120"/>
    </location>
</feature>
<dbReference type="GO" id="GO:0009706">
    <property type="term" value="C:chloroplast inner membrane"/>
    <property type="evidence" value="ECO:0007669"/>
    <property type="project" value="UniProtKB-SubCell"/>
</dbReference>
<gene>
    <name evidence="10" type="ORF">HannXRQ_Chr15g0469131</name>
    <name evidence="9" type="ORF">HanXRQr2_Chr15g0677421</name>
</gene>
<keyword evidence="3 8" id="KW-0812">Transmembrane</keyword>
<evidence type="ECO:0000313" key="10">
    <source>
        <dbReference type="EMBL" id="OTF94163.1"/>
    </source>
</evidence>
<sequence>MEIRTPSPEMEIRTPSPEIHTPSPEIVNPSPPETVIHIPTGTQSPRPHRLVRVITAMPTRLAFSVAIGLVVYLAIPKPTEVSKQAWRLFAIFLTTVAGLILGPLPVGAWTFICLMITVITKTLTVKNALSGFTNDIVWLIVLSFFFSRGFVKTGYFVKWLGKSTLGLAYGLAIGEAIISLAMSSSTARAGGIFLPVINSLAIASGSSPHDGSARKLGAYLIQSQLQVRGIFQFEFNNIRIIKSPRDCPIYCWN</sequence>
<dbReference type="OMA" id="CLMITVI"/>
<dbReference type="Pfam" id="PF00939">
    <property type="entry name" value="Na_sulph_symp"/>
    <property type="match status" value="1"/>
</dbReference>
<evidence type="ECO:0000313" key="11">
    <source>
        <dbReference type="Proteomes" id="UP000215914"/>
    </source>
</evidence>
<feature type="transmembrane region" description="Helical" evidence="8">
    <location>
        <begin position="163"/>
        <end position="182"/>
    </location>
</feature>
<feature type="transmembrane region" description="Helical" evidence="8">
    <location>
        <begin position="132"/>
        <end position="151"/>
    </location>
</feature>
<protein>
    <submittedName>
        <fullName evidence="10">Putative sodium/sulfate symporter</fullName>
    </submittedName>
    <submittedName>
        <fullName evidence="9">Solute carrier family 13</fullName>
    </submittedName>
</protein>
<name>A0A251S5X8_HELAN</name>
<evidence type="ECO:0000256" key="1">
    <source>
        <dbReference type="ARBA" id="ARBA00004478"/>
    </source>
</evidence>
<proteinExistence type="inferred from homology"/>
<dbReference type="InterPro" id="IPR001898">
    <property type="entry name" value="SLC13A/DASS"/>
</dbReference>
<dbReference type="GO" id="GO:0015140">
    <property type="term" value="F:malate transmembrane transporter activity"/>
    <property type="evidence" value="ECO:0007669"/>
    <property type="project" value="UniProtKB-ARBA"/>
</dbReference>
<dbReference type="GO" id="GO:0005313">
    <property type="term" value="F:L-glutamate transmembrane transporter activity"/>
    <property type="evidence" value="ECO:0000318"/>
    <property type="project" value="GO_Central"/>
</dbReference>
<dbReference type="PANTHER" id="PTHR42826">
    <property type="entry name" value="DICARBOXYLATE TRANSPORTER 2.1, CHLOROPLASTIC"/>
    <property type="match status" value="1"/>
</dbReference>
<dbReference type="STRING" id="4232.A0A251S5X8"/>
<feature type="region of interest" description="Disordered" evidence="7">
    <location>
        <begin position="1"/>
        <end position="45"/>
    </location>
</feature>
<keyword evidence="6 8" id="KW-0472">Membrane</keyword>
<keyword evidence="4" id="KW-0934">Plastid</keyword>
<dbReference type="Proteomes" id="UP000215914">
    <property type="component" value="Chromosome 15"/>
</dbReference>
<evidence type="ECO:0000256" key="4">
    <source>
        <dbReference type="ARBA" id="ARBA00022780"/>
    </source>
</evidence>
<dbReference type="EMBL" id="CM007904">
    <property type="protein sequence ID" value="OTF94163.1"/>
    <property type="molecule type" value="Genomic_DNA"/>
</dbReference>
<dbReference type="InterPro" id="IPR030676">
    <property type="entry name" value="CitT-rel"/>
</dbReference>
<evidence type="ECO:0000256" key="7">
    <source>
        <dbReference type="SAM" id="MobiDB-lite"/>
    </source>
</evidence>
<evidence type="ECO:0000256" key="8">
    <source>
        <dbReference type="SAM" id="Phobius"/>
    </source>
</evidence>
<dbReference type="GO" id="GO:0015131">
    <property type="term" value="F:oxaloacetate transmembrane transporter activity"/>
    <property type="evidence" value="ECO:0000318"/>
    <property type="project" value="GO_Central"/>
</dbReference>
<comment type="subcellular location">
    <subcellularLocation>
        <location evidence="1">Plastid</location>
        <location evidence="1">Chloroplast inner membrane</location>
        <topology evidence="1">Multi-pass membrane protein</topology>
    </subcellularLocation>
</comment>
<evidence type="ECO:0000256" key="3">
    <source>
        <dbReference type="ARBA" id="ARBA00022692"/>
    </source>
</evidence>
<dbReference type="Gramene" id="mRNA:HanXRQr2_Chr15g0677421">
    <property type="protein sequence ID" value="CDS:HanXRQr2_Chr15g0677421.1"/>
    <property type="gene ID" value="HanXRQr2_Chr15g0677421"/>
</dbReference>
<feature type="transmembrane region" description="Helical" evidence="8">
    <location>
        <begin position="53"/>
        <end position="75"/>
    </location>
</feature>
<accession>A0A251S5X8</accession>
<reference evidence="10" key="2">
    <citation type="submission" date="2017-02" db="EMBL/GenBank/DDBJ databases">
        <title>Sunflower complete genome.</title>
        <authorList>
            <person name="Langlade N."/>
            <person name="Munos S."/>
        </authorList>
    </citation>
    <scope>NUCLEOTIDE SEQUENCE [LARGE SCALE GENOMIC DNA]</scope>
    <source>
        <tissue evidence="10">Leaves</tissue>
    </source>
</reference>
<keyword evidence="4" id="KW-1001">Plastid inner membrane</keyword>
<reference evidence="9" key="3">
    <citation type="submission" date="2020-06" db="EMBL/GenBank/DDBJ databases">
        <title>Helianthus annuus Genome sequencing and assembly Release 2.</title>
        <authorList>
            <person name="Gouzy J."/>
            <person name="Langlade N."/>
            <person name="Munos S."/>
        </authorList>
    </citation>
    <scope>NUCLEOTIDE SEQUENCE</scope>
    <source>
        <tissue evidence="9">Leaves</tissue>
    </source>
</reference>
<comment type="similarity">
    <text evidence="2">Belongs to the SLC13A/DASS transporter (TC 2.A.47) family. DIT1 subfamily.</text>
</comment>
<dbReference type="EMBL" id="MNCJ02000330">
    <property type="protein sequence ID" value="KAF5763191.1"/>
    <property type="molecule type" value="Genomic_DNA"/>
</dbReference>
<dbReference type="GO" id="GO:0009941">
    <property type="term" value="C:chloroplast envelope"/>
    <property type="evidence" value="ECO:0000318"/>
    <property type="project" value="GO_Central"/>
</dbReference>
<dbReference type="AlphaFoldDB" id="A0A251S5X8"/>
<evidence type="ECO:0000256" key="5">
    <source>
        <dbReference type="ARBA" id="ARBA00022989"/>
    </source>
</evidence>
<reference evidence="9 11" key="1">
    <citation type="journal article" date="2017" name="Nature">
        <title>The sunflower genome provides insights into oil metabolism, flowering and Asterid evolution.</title>
        <authorList>
            <person name="Badouin H."/>
            <person name="Gouzy J."/>
            <person name="Grassa C.J."/>
            <person name="Murat F."/>
            <person name="Staton S.E."/>
            <person name="Cottret L."/>
            <person name="Lelandais-Briere C."/>
            <person name="Owens G.L."/>
            <person name="Carrere S."/>
            <person name="Mayjonade B."/>
            <person name="Legrand L."/>
            <person name="Gill N."/>
            <person name="Kane N.C."/>
            <person name="Bowers J.E."/>
            <person name="Hubner S."/>
            <person name="Bellec A."/>
            <person name="Berard A."/>
            <person name="Berges H."/>
            <person name="Blanchet N."/>
            <person name="Boniface M.C."/>
            <person name="Brunel D."/>
            <person name="Catrice O."/>
            <person name="Chaidir N."/>
            <person name="Claudel C."/>
            <person name="Donnadieu C."/>
            <person name="Faraut T."/>
            <person name="Fievet G."/>
            <person name="Helmstetter N."/>
            <person name="King M."/>
            <person name="Knapp S.J."/>
            <person name="Lai Z."/>
            <person name="Le Paslier M.C."/>
            <person name="Lippi Y."/>
            <person name="Lorenzon L."/>
            <person name="Mandel J.R."/>
            <person name="Marage G."/>
            <person name="Marchand G."/>
            <person name="Marquand E."/>
            <person name="Bret-Mestries E."/>
            <person name="Morien E."/>
            <person name="Nambeesan S."/>
            <person name="Nguyen T."/>
            <person name="Pegot-Espagnet P."/>
            <person name="Pouilly N."/>
            <person name="Raftis F."/>
            <person name="Sallet E."/>
            <person name="Schiex T."/>
            <person name="Thomas J."/>
            <person name="Vandecasteele C."/>
            <person name="Vares D."/>
            <person name="Vear F."/>
            <person name="Vautrin S."/>
            <person name="Crespi M."/>
            <person name="Mangin B."/>
            <person name="Burke J.M."/>
            <person name="Salse J."/>
            <person name="Munos S."/>
            <person name="Vincourt P."/>
            <person name="Rieseberg L.H."/>
            <person name="Langlade N.B."/>
        </authorList>
    </citation>
    <scope>NUCLEOTIDE SEQUENCE [LARGE SCALE GENOMIC DNA]</scope>
    <source>
        <strain evidence="11">cv. SF193</strain>
        <tissue evidence="9">Leaves</tissue>
    </source>
</reference>
<keyword evidence="5 8" id="KW-1133">Transmembrane helix</keyword>
<keyword evidence="11" id="KW-1185">Reference proteome</keyword>
<organism evidence="10 11">
    <name type="scientific">Helianthus annuus</name>
    <name type="common">Common sunflower</name>
    <dbReference type="NCBI Taxonomy" id="4232"/>
    <lineage>
        <taxon>Eukaryota</taxon>
        <taxon>Viridiplantae</taxon>
        <taxon>Streptophyta</taxon>
        <taxon>Embryophyta</taxon>
        <taxon>Tracheophyta</taxon>
        <taxon>Spermatophyta</taxon>
        <taxon>Magnoliopsida</taxon>
        <taxon>eudicotyledons</taxon>
        <taxon>Gunneridae</taxon>
        <taxon>Pentapetalae</taxon>
        <taxon>asterids</taxon>
        <taxon>campanulids</taxon>
        <taxon>Asterales</taxon>
        <taxon>Asteraceae</taxon>
        <taxon>Asteroideae</taxon>
        <taxon>Heliantheae alliance</taxon>
        <taxon>Heliantheae</taxon>
        <taxon>Helianthus</taxon>
    </lineage>
</organism>